<dbReference type="Proteomes" id="UP000784919">
    <property type="component" value="Unassembled WGS sequence"/>
</dbReference>
<evidence type="ECO:0000256" key="2">
    <source>
        <dbReference type="ARBA" id="ARBA00022553"/>
    </source>
</evidence>
<dbReference type="PANTHER" id="PTHR15263">
    <property type="entry name" value="I-KAPPA-B-LIKE PROTEIN IKBL"/>
    <property type="match status" value="1"/>
</dbReference>
<dbReference type="AlphaFoldDB" id="A0A9P7SV69"/>
<evidence type="ECO:0000313" key="8">
    <source>
        <dbReference type="Proteomes" id="UP000784919"/>
    </source>
</evidence>
<evidence type="ECO:0000256" key="1">
    <source>
        <dbReference type="ARBA" id="ARBA00004123"/>
    </source>
</evidence>
<evidence type="ECO:0000313" key="7">
    <source>
        <dbReference type="EMBL" id="KAG5978233.1"/>
    </source>
</evidence>
<comment type="subcellular location">
    <subcellularLocation>
        <location evidence="1">Nucleus</location>
    </subcellularLocation>
</comment>
<feature type="compositionally biased region" description="Basic and acidic residues" evidence="6">
    <location>
        <begin position="99"/>
        <end position="114"/>
    </location>
</feature>
<evidence type="ECO:0008006" key="9">
    <source>
        <dbReference type="Google" id="ProtNLM"/>
    </source>
</evidence>
<proteinExistence type="predicted"/>
<keyword evidence="3" id="KW-0677">Repeat</keyword>
<protein>
    <recommendedName>
        <fullName evidence="9">J domain-containing protein</fullName>
    </recommendedName>
</protein>
<dbReference type="GO" id="GO:0043124">
    <property type="term" value="P:negative regulation of canonical NF-kappaB signal transduction"/>
    <property type="evidence" value="ECO:0007669"/>
    <property type="project" value="InterPro"/>
</dbReference>
<comment type="caution">
    <text evidence="7">The sequence shown here is derived from an EMBL/GenBank/DDBJ whole genome shotgun (WGS) entry which is preliminary data.</text>
</comment>
<feature type="region of interest" description="Disordered" evidence="6">
    <location>
        <begin position="1"/>
        <end position="161"/>
    </location>
</feature>
<keyword evidence="2" id="KW-0597">Phosphoprotein</keyword>
<dbReference type="EMBL" id="SRPS01000003">
    <property type="protein sequence ID" value="KAG5978233.1"/>
    <property type="molecule type" value="Genomic_DNA"/>
</dbReference>
<dbReference type="GO" id="GO:0005634">
    <property type="term" value="C:nucleus"/>
    <property type="evidence" value="ECO:0007669"/>
    <property type="project" value="UniProtKB-SubCell"/>
</dbReference>
<keyword evidence="4" id="KW-0040">ANK repeat</keyword>
<sequence>MTDSAPSSKRRHILSSINPHEDENGISRKRPRENHGDSSASHHGDSHAGSPGNSRKSDPLAEAIHAADQQSESSRTLPSRSRLRLKSERSRRRRSSRERHRDDRTRDPRSEKSPEANSSSSRHHHHHRHHHHSHRRHHSHHRHRHRDRSPTPPNPYDARPLDPEAAFRESLFDAMADDEGASYWESVYGQPIHVYSNEKVGPAGELEQMTEDEYAAYVRQRMWEKTHAGLLEERAKQDERRKKKAEEEQQARKLRREMEQSLRRGEERRQRRRWTKQWEEYSRAWAAWNGTVETLAWPVAAADDGQGERGRRRVQISEQDVRAFYVRGLDVENIGESAFVSKLKEERVRWHPDKMQQRLGGEVNSEVMRDVTAVFQIIDKLWTDVRDRT</sequence>
<evidence type="ECO:0000256" key="5">
    <source>
        <dbReference type="ARBA" id="ARBA00023242"/>
    </source>
</evidence>
<feature type="compositionally biased region" description="Basic residues" evidence="6">
    <location>
        <begin position="121"/>
        <end position="147"/>
    </location>
</feature>
<gene>
    <name evidence="7" type="ORF">E4U56_004576</name>
</gene>
<feature type="compositionally biased region" description="Low complexity" evidence="6">
    <location>
        <begin position="71"/>
        <end position="80"/>
    </location>
</feature>
<reference evidence="7" key="1">
    <citation type="journal article" date="2020" name="bioRxiv">
        <title>Whole genome comparisons of ergot fungi reveals the divergence and evolution of species within the genus Claviceps are the result of varying mechanisms driving genome evolution and host range expansion.</title>
        <authorList>
            <person name="Wyka S.A."/>
            <person name="Mondo S.J."/>
            <person name="Liu M."/>
            <person name="Dettman J."/>
            <person name="Nalam V."/>
            <person name="Broders K.D."/>
        </authorList>
    </citation>
    <scope>NUCLEOTIDE SEQUENCE</scope>
    <source>
        <strain evidence="7">CCC 1102</strain>
    </source>
</reference>
<feature type="region of interest" description="Disordered" evidence="6">
    <location>
        <begin position="234"/>
        <end position="266"/>
    </location>
</feature>
<feature type="compositionally biased region" description="Basic residues" evidence="6">
    <location>
        <begin position="81"/>
        <end position="98"/>
    </location>
</feature>
<keyword evidence="5" id="KW-0539">Nucleus</keyword>
<evidence type="ECO:0000256" key="4">
    <source>
        <dbReference type="ARBA" id="ARBA00023043"/>
    </source>
</evidence>
<organism evidence="7 8">
    <name type="scientific">Claviceps arundinis</name>
    <dbReference type="NCBI Taxonomy" id="1623583"/>
    <lineage>
        <taxon>Eukaryota</taxon>
        <taxon>Fungi</taxon>
        <taxon>Dikarya</taxon>
        <taxon>Ascomycota</taxon>
        <taxon>Pezizomycotina</taxon>
        <taxon>Sordariomycetes</taxon>
        <taxon>Hypocreomycetidae</taxon>
        <taxon>Hypocreales</taxon>
        <taxon>Clavicipitaceae</taxon>
        <taxon>Claviceps</taxon>
    </lineage>
</organism>
<evidence type="ECO:0000256" key="3">
    <source>
        <dbReference type="ARBA" id="ARBA00022737"/>
    </source>
</evidence>
<dbReference type="OrthoDB" id="412109at2759"/>
<dbReference type="InterPro" id="IPR038753">
    <property type="entry name" value="NFKBIL1"/>
</dbReference>
<evidence type="ECO:0000256" key="6">
    <source>
        <dbReference type="SAM" id="MobiDB-lite"/>
    </source>
</evidence>
<dbReference type="PANTHER" id="PTHR15263:SF1">
    <property type="entry name" value="NF-KAPPA-B INHIBITOR-LIKE PROTEIN 1"/>
    <property type="match status" value="1"/>
</dbReference>
<name>A0A9P7SV69_9HYPO</name>
<feature type="compositionally biased region" description="Basic and acidic residues" evidence="6">
    <location>
        <begin position="33"/>
        <end position="46"/>
    </location>
</feature>
<accession>A0A9P7SV69</accession>